<dbReference type="Proteomes" id="UP000199476">
    <property type="component" value="Unassembled WGS sequence"/>
</dbReference>
<keyword evidence="5" id="KW-1185">Reference proteome</keyword>
<evidence type="ECO:0000259" key="3">
    <source>
        <dbReference type="SMART" id="SM00331"/>
    </source>
</evidence>
<dbReference type="SMART" id="SM00331">
    <property type="entry name" value="PP2C_SIG"/>
    <property type="match status" value="1"/>
</dbReference>
<keyword evidence="1" id="KW-0378">Hydrolase</keyword>
<proteinExistence type="predicted"/>
<dbReference type="InterPro" id="IPR001932">
    <property type="entry name" value="PPM-type_phosphatase-like_dom"/>
</dbReference>
<dbReference type="Pfam" id="PF01590">
    <property type="entry name" value="GAF"/>
    <property type="match status" value="1"/>
</dbReference>
<reference evidence="4 5" key="1">
    <citation type="submission" date="2016-10" db="EMBL/GenBank/DDBJ databases">
        <authorList>
            <person name="de Groot N.N."/>
        </authorList>
    </citation>
    <scope>NUCLEOTIDE SEQUENCE [LARGE SCALE GENOMIC DNA]</scope>
    <source>
        <strain evidence="4 5">SLAS-1</strain>
    </source>
</reference>
<dbReference type="GO" id="GO:0016791">
    <property type="term" value="F:phosphatase activity"/>
    <property type="evidence" value="ECO:0007669"/>
    <property type="project" value="TreeGrafter"/>
</dbReference>
<gene>
    <name evidence="4" type="ORF">SAMN04488692_12231</name>
</gene>
<dbReference type="RefSeq" id="WP_089761472.1">
    <property type="nucleotide sequence ID" value="NZ_FNGO01000022.1"/>
</dbReference>
<dbReference type="OrthoDB" id="9763484at2"/>
<dbReference type="AlphaFoldDB" id="A0A1G9RKD1"/>
<name>A0A1G9RKD1_9FIRM</name>
<dbReference type="EMBL" id="FNGO01000022">
    <property type="protein sequence ID" value="SDM23520.1"/>
    <property type="molecule type" value="Genomic_DNA"/>
</dbReference>
<organism evidence="4 5">
    <name type="scientific">Halarsenatibacter silvermanii</name>
    <dbReference type="NCBI Taxonomy" id="321763"/>
    <lineage>
        <taxon>Bacteria</taxon>
        <taxon>Bacillati</taxon>
        <taxon>Bacillota</taxon>
        <taxon>Clostridia</taxon>
        <taxon>Halanaerobiales</taxon>
        <taxon>Halarsenatibacteraceae</taxon>
        <taxon>Halarsenatibacter</taxon>
    </lineage>
</organism>
<dbReference type="InterPro" id="IPR052016">
    <property type="entry name" value="Bact_Sigma-Reg"/>
</dbReference>
<dbReference type="STRING" id="321763.SAMN04488692_12231"/>
<sequence>MEKFRLKELVHKYQESWQRIVGILSEMLDTEVALINSVEGDELEVLQKDDPEDYFKLKDPYDLSDVYCEGVIKNREMLEIKNADENETWADYEGAKMGLISYLGFPLFDPNDKIVGTICVEDTSERSFTEREKDLLRQFKEMIENQLKQLRLTDRLEENIERGRQLHSQFLPEKLPLRKDIIPGARYQAADRLGGDFYDLIELEDKMVFYVSDVSGHDLSSSLLNIFLKETVNSYLLHQREADEYLRPPHMLEYINNRFSEEGFPADYFICLTIGIIDLNSFEVTLSNGGMSVPPFIVHENGEISVFSCQGLPITVFEEGDYSQCVKKLQPGDTLHCHTDGLTEQENETGRRFTEKKLQRTARDAAGKDVERTLDAIYDNFNAFRGEKEVQDDLTSLVLRRS</sequence>
<dbReference type="SUPFAM" id="SSF55781">
    <property type="entry name" value="GAF domain-like"/>
    <property type="match status" value="1"/>
</dbReference>
<dbReference type="InterPro" id="IPR003018">
    <property type="entry name" value="GAF"/>
</dbReference>
<protein>
    <submittedName>
        <fullName evidence="4">GAF domain-containing protein</fullName>
    </submittedName>
</protein>
<dbReference type="InterPro" id="IPR036457">
    <property type="entry name" value="PPM-type-like_dom_sf"/>
</dbReference>
<dbReference type="Pfam" id="PF07228">
    <property type="entry name" value="SpoIIE"/>
    <property type="match status" value="1"/>
</dbReference>
<dbReference type="PANTHER" id="PTHR43156">
    <property type="entry name" value="STAGE II SPORULATION PROTEIN E-RELATED"/>
    <property type="match status" value="1"/>
</dbReference>
<accession>A0A1G9RKD1</accession>
<dbReference type="Gene3D" id="3.60.40.10">
    <property type="entry name" value="PPM-type phosphatase domain"/>
    <property type="match status" value="1"/>
</dbReference>
<dbReference type="Gene3D" id="3.30.450.40">
    <property type="match status" value="1"/>
</dbReference>
<evidence type="ECO:0000313" key="4">
    <source>
        <dbReference type="EMBL" id="SDM23520.1"/>
    </source>
</evidence>
<dbReference type="InterPro" id="IPR029016">
    <property type="entry name" value="GAF-like_dom_sf"/>
</dbReference>
<feature type="domain" description="GAF" evidence="2">
    <location>
        <begin position="12"/>
        <end position="157"/>
    </location>
</feature>
<feature type="domain" description="PPM-type phosphatase" evidence="3">
    <location>
        <begin position="178"/>
        <end position="401"/>
    </location>
</feature>
<dbReference type="PANTHER" id="PTHR43156:SF2">
    <property type="entry name" value="STAGE II SPORULATION PROTEIN E"/>
    <property type="match status" value="1"/>
</dbReference>
<evidence type="ECO:0000259" key="2">
    <source>
        <dbReference type="SMART" id="SM00065"/>
    </source>
</evidence>
<evidence type="ECO:0000256" key="1">
    <source>
        <dbReference type="ARBA" id="ARBA00022801"/>
    </source>
</evidence>
<dbReference type="SMART" id="SM00065">
    <property type="entry name" value="GAF"/>
    <property type="match status" value="1"/>
</dbReference>
<evidence type="ECO:0000313" key="5">
    <source>
        <dbReference type="Proteomes" id="UP000199476"/>
    </source>
</evidence>